<dbReference type="NCBIfam" id="TIGR02258">
    <property type="entry name" value="2_5_ligase"/>
    <property type="match status" value="1"/>
</dbReference>
<name>A0A2K8MLN9_9SPHN</name>
<dbReference type="Gene3D" id="3.90.1140.10">
    <property type="entry name" value="Cyclic phosphodiesterase"/>
    <property type="match status" value="1"/>
</dbReference>
<dbReference type="InterPro" id="IPR004175">
    <property type="entry name" value="RNA_CPDase"/>
</dbReference>
<comment type="function">
    <text evidence="2">Hydrolyzes RNA 2',3'-cyclic phosphodiester to an RNA 2'-phosphomonoester.</text>
</comment>
<dbReference type="KEGG" id="sphc:CVN68_19760"/>
<protein>
    <recommendedName>
        <fullName evidence="2">RNA 2',3'-cyclic phosphodiesterase</fullName>
        <shortName evidence="2">RNA 2',3'-CPDase</shortName>
        <ecNumber evidence="2">3.1.4.58</ecNumber>
    </recommendedName>
</protein>
<evidence type="ECO:0000256" key="2">
    <source>
        <dbReference type="HAMAP-Rule" id="MF_01940"/>
    </source>
</evidence>
<comment type="catalytic activity">
    <reaction evidence="2">
        <text>a 3'-end 2',3'-cyclophospho-ribonucleotide-RNA + H2O = a 3'-end 2'-phospho-ribonucleotide-RNA + H(+)</text>
        <dbReference type="Rhea" id="RHEA:11828"/>
        <dbReference type="Rhea" id="RHEA-COMP:10464"/>
        <dbReference type="Rhea" id="RHEA-COMP:17353"/>
        <dbReference type="ChEBI" id="CHEBI:15377"/>
        <dbReference type="ChEBI" id="CHEBI:15378"/>
        <dbReference type="ChEBI" id="CHEBI:83064"/>
        <dbReference type="ChEBI" id="CHEBI:173113"/>
        <dbReference type="EC" id="3.1.4.58"/>
    </reaction>
</comment>
<feature type="domain" description="Phosphoesterase HXTX" evidence="3">
    <location>
        <begin position="93"/>
        <end position="168"/>
    </location>
</feature>
<gene>
    <name evidence="4" type="ORF">CVN68_19760</name>
</gene>
<dbReference type="InterPro" id="IPR009097">
    <property type="entry name" value="Cyclic_Pdiesterase"/>
</dbReference>
<organism evidence="4 5">
    <name type="scientific">Sphingomonas psychrotolerans</name>
    <dbReference type="NCBI Taxonomy" id="1327635"/>
    <lineage>
        <taxon>Bacteria</taxon>
        <taxon>Pseudomonadati</taxon>
        <taxon>Pseudomonadota</taxon>
        <taxon>Alphaproteobacteria</taxon>
        <taxon>Sphingomonadales</taxon>
        <taxon>Sphingomonadaceae</taxon>
        <taxon>Sphingomonas</taxon>
    </lineage>
</organism>
<dbReference type="GO" id="GO:0008664">
    <property type="term" value="F:RNA 2',3'-cyclic 3'-phosphodiesterase activity"/>
    <property type="evidence" value="ECO:0007669"/>
    <property type="project" value="UniProtKB-EC"/>
</dbReference>
<comment type="similarity">
    <text evidence="2">Belongs to the 2H phosphoesterase superfamily. ThpR family.</text>
</comment>
<dbReference type="Proteomes" id="UP000229081">
    <property type="component" value="Chromosome"/>
</dbReference>
<evidence type="ECO:0000313" key="5">
    <source>
        <dbReference type="Proteomes" id="UP000229081"/>
    </source>
</evidence>
<feature type="short sequence motif" description="HXTX 2" evidence="2">
    <location>
        <begin position="121"/>
        <end position="124"/>
    </location>
</feature>
<feature type="active site" description="Proton acceptor" evidence="2">
    <location>
        <position position="121"/>
    </location>
</feature>
<dbReference type="PANTHER" id="PTHR35561">
    <property type="entry name" value="RNA 2',3'-CYCLIC PHOSPHODIESTERASE"/>
    <property type="match status" value="1"/>
</dbReference>
<dbReference type="EMBL" id="CP024923">
    <property type="protein sequence ID" value="ATY33914.1"/>
    <property type="molecule type" value="Genomic_DNA"/>
</dbReference>
<dbReference type="GO" id="GO:0004113">
    <property type="term" value="F:2',3'-cyclic-nucleotide 3'-phosphodiesterase activity"/>
    <property type="evidence" value="ECO:0007669"/>
    <property type="project" value="InterPro"/>
</dbReference>
<dbReference type="HAMAP" id="MF_01940">
    <property type="entry name" value="RNA_CPDase"/>
    <property type="match status" value="1"/>
</dbReference>
<dbReference type="RefSeq" id="WP_100283710.1">
    <property type="nucleotide sequence ID" value="NZ_CP024923.1"/>
</dbReference>
<accession>A0A2K8MLN9</accession>
<dbReference type="SUPFAM" id="SSF55144">
    <property type="entry name" value="LigT-like"/>
    <property type="match status" value="1"/>
</dbReference>
<reference evidence="4 5" key="1">
    <citation type="submission" date="2017-11" db="EMBL/GenBank/DDBJ databases">
        <title>Complete genome sequence of Sphingomonas sp. Strain Cra20, a psychrotolerant potential plant growth promoting rhizobacteria.</title>
        <authorList>
            <person name="Luo Y."/>
        </authorList>
    </citation>
    <scope>NUCLEOTIDE SEQUENCE [LARGE SCALE GENOMIC DNA]</scope>
    <source>
        <strain evidence="4 5">Cra20</strain>
    </source>
</reference>
<dbReference type="AlphaFoldDB" id="A0A2K8MLN9"/>
<dbReference type="Pfam" id="PF02834">
    <property type="entry name" value="LigT_PEase"/>
    <property type="match status" value="2"/>
</dbReference>
<evidence type="ECO:0000256" key="1">
    <source>
        <dbReference type="ARBA" id="ARBA00022801"/>
    </source>
</evidence>
<dbReference type="InterPro" id="IPR014051">
    <property type="entry name" value="Phosphoesterase_HXTX"/>
</dbReference>
<evidence type="ECO:0000313" key="4">
    <source>
        <dbReference type="EMBL" id="ATY33914.1"/>
    </source>
</evidence>
<keyword evidence="1 2" id="KW-0378">Hydrolase</keyword>
<sequence>MHRLFVGLRPPPAIRAQLLALMGGVSAARWQDDSQLHLTLRFIGEVERPIAEDVAVALANVHFPPVEVALDGVGQFDSRGRPSALWAGIRPHDAVTGLHKKVDQALVRCGLAPERRAYLPHITLARMNASAGTTERFLVSHAGLASPLFGLDHFLLFESTLGREGAVYEAIERYPLRG</sequence>
<feature type="short sequence motif" description="HXTX 1" evidence="2">
    <location>
        <begin position="37"/>
        <end position="40"/>
    </location>
</feature>
<dbReference type="OrthoDB" id="9793819at2"/>
<proteinExistence type="inferred from homology"/>
<feature type="domain" description="Phosphoesterase HXTX" evidence="3">
    <location>
        <begin position="9"/>
        <end position="86"/>
    </location>
</feature>
<dbReference type="PANTHER" id="PTHR35561:SF1">
    <property type="entry name" value="RNA 2',3'-CYCLIC PHOSPHODIESTERASE"/>
    <property type="match status" value="1"/>
</dbReference>
<evidence type="ECO:0000259" key="3">
    <source>
        <dbReference type="Pfam" id="PF02834"/>
    </source>
</evidence>
<keyword evidence="5" id="KW-1185">Reference proteome</keyword>
<dbReference type="EC" id="3.1.4.58" evidence="2"/>
<feature type="active site" description="Proton donor" evidence="2">
    <location>
        <position position="37"/>
    </location>
</feature>